<keyword evidence="2" id="KW-1185">Reference proteome</keyword>
<protein>
    <submittedName>
        <fullName evidence="1">Uncharacterized protein</fullName>
    </submittedName>
</protein>
<reference evidence="1 2" key="1">
    <citation type="journal article" date="2015" name="Proc. Natl. Acad. Sci. U.S.A.">
        <title>The resurrection genome of Boea hygrometrica: A blueprint for survival of dehydration.</title>
        <authorList>
            <person name="Xiao L."/>
            <person name="Yang G."/>
            <person name="Zhang L."/>
            <person name="Yang X."/>
            <person name="Zhao S."/>
            <person name="Ji Z."/>
            <person name="Zhou Q."/>
            <person name="Hu M."/>
            <person name="Wang Y."/>
            <person name="Chen M."/>
            <person name="Xu Y."/>
            <person name="Jin H."/>
            <person name="Xiao X."/>
            <person name="Hu G."/>
            <person name="Bao F."/>
            <person name="Hu Y."/>
            <person name="Wan P."/>
            <person name="Li L."/>
            <person name="Deng X."/>
            <person name="Kuang T."/>
            <person name="Xiang C."/>
            <person name="Zhu J.K."/>
            <person name="Oliver M.J."/>
            <person name="He Y."/>
        </authorList>
    </citation>
    <scope>NUCLEOTIDE SEQUENCE [LARGE SCALE GENOMIC DNA]</scope>
    <source>
        <strain evidence="2">cv. XS01</strain>
    </source>
</reference>
<evidence type="ECO:0000313" key="2">
    <source>
        <dbReference type="Proteomes" id="UP000250235"/>
    </source>
</evidence>
<gene>
    <name evidence="1" type="ORF">F511_46707</name>
</gene>
<name>A0A2Z6ZZQ2_9LAMI</name>
<dbReference type="EMBL" id="KV137483">
    <property type="protein sequence ID" value="KZT76268.1"/>
    <property type="molecule type" value="Genomic_DNA"/>
</dbReference>
<dbReference type="AlphaFoldDB" id="A0A2Z6ZZQ2"/>
<accession>A0A2Z6ZZQ2</accession>
<dbReference type="Proteomes" id="UP000250235">
    <property type="component" value="Unassembled WGS sequence"/>
</dbReference>
<sequence>MHRLPRAMMRRSLARDVHRGSAYGCACKGRTSRTGCATRCVNGRWPAGHGAICCAMIGARWSMERRPCRGRVRGLAPRAKFMVAAAGRPSPGDAPAMS</sequence>
<organism evidence="1 2">
    <name type="scientific">Dorcoceras hygrometricum</name>
    <dbReference type="NCBI Taxonomy" id="472368"/>
    <lineage>
        <taxon>Eukaryota</taxon>
        <taxon>Viridiplantae</taxon>
        <taxon>Streptophyta</taxon>
        <taxon>Embryophyta</taxon>
        <taxon>Tracheophyta</taxon>
        <taxon>Spermatophyta</taxon>
        <taxon>Magnoliopsida</taxon>
        <taxon>eudicotyledons</taxon>
        <taxon>Gunneridae</taxon>
        <taxon>Pentapetalae</taxon>
        <taxon>asterids</taxon>
        <taxon>lamiids</taxon>
        <taxon>Lamiales</taxon>
        <taxon>Gesneriaceae</taxon>
        <taxon>Didymocarpoideae</taxon>
        <taxon>Trichosporeae</taxon>
        <taxon>Loxocarpinae</taxon>
        <taxon>Dorcoceras</taxon>
    </lineage>
</organism>
<proteinExistence type="predicted"/>
<evidence type="ECO:0000313" key="1">
    <source>
        <dbReference type="EMBL" id="KZT76268.1"/>
    </source>
</evidence>